<feature type="transmembrane region" description="Helical" evidence="1">
    <location>
        <begin position="35"/>
        <end position="52"/>
    </location>
</feature>
<evidence type="ECO:0000313" key="3">
    <source>
        <dbReference type="Proteomes" id="UP000030763"/>
    </source>
</evidence>
<reference evidence="2" key="1">
    <citation type="submission" date="2013-10" db="EMBL/GenBank/DDBJ databases">
        <title>Genomic analysis of the causative agents of coccidiosis in chickens.</title>
        <authorList>
            <person name="Reid A.J."/>
            <person name="Blake D."/>
            <person name="Billington K."/>
            <person name="Browne H."/>
            <person name="Dunn M."/>
            <person name="Hung S."/>
            <person name="Kawahara F."/>
            <person name="Miranda-Saavedra D."/>
            <person name="Mourier T."/>
            <person name="Nagra H."/>
            <person name="Otto T.D."/>
            <person name="Rawlings N."/>
            <person name="Sanchez A."/>
            <person name="Sanders M."/>
            <person name="Subramaniam C."/>
            <person name="Tay Y."/>
            <person name="Dear P."/>
            <person name="Doerig C."/>
            <person name="Gruber A."/>
            <person name="Parkinson J."/>
            <person name="Shirley M."/>
            <person name="Wan K.L."/>
            <person name="Berriman M."/>
            <person name="Tomley F."/>
            <person name="Pain A."/>
        </authorList>
    </citation>
    <scope>NUCLEOTIDE SEQUENCE [LARGE SCALE GENOMIC DNA]</scope>
    <source>
        <strain evidence="2">Weybridge</strain>
    </source>
</reference>
<organism evidence="2 3">
    <name type="scientific">Eimeria maxima</name>
    <name type="common">Coccidian parasite</name>
    <dbReference type="NCBI Taxonomy" id="5804"/>
    <lineage>
        <taxon>Eukaryota</taxon>
        <taxon>Sar</taxon>
        <taxon>Alveolata</taxon>
        <taxon>Apicomplexa</taxon>
        <taxon>Conoidasida</taxon>
        <taxon>Coccidia</taxon>
        <taxon>Eucoccidiorida</taxon>
        <taxon>Eimeriorina</taxon>
        <taxon>Eimeriidae</taxon>
        <taxon>Eimeria</taxon>
    </lineage>
</organism>
<evidence type="ECO:0000313" key="2">
    <source>
        <dbReference type="EMBL" id="CDJ58734.1"/>
    </source>
</evidence>
<sequence length="108" mass="12622">MQRKVPVFFTKDAILLYLVFHYLEPFMLQHFTVEYPYFYMYFSISIGSLKFLHLSPALFWGPIDTAALGAVKRGFCTPGAAYDLQSICVSFMQFKIPEMHRNELHNLD</sequence>
<reference evidence="2" key="2">
    <citation type="submission" date="2013-10" db="EMBL/GenBank/DDBJ databases">
        <authorList>
            <person name="Aslett M."/>
        </authorList>
    </citation>
    <scope>NUCLEOTIDE SEQUENCE [LARGE SCALE GENOMIC DNA]</scope>
    <source>
        <strain evidence="2">Weybridge</strain>
    </source>
</reference>
<evidence type="ECO:0000256" key="1">
    <source>
        <dbReference type="SAM" id="Phobius"/>
    </source>
</evidence>
<proteinExistence type="predicted"/>
<protein>
    <submittedName>
        <fullName evidence="2">Uncharacterized protein</fullName>
    </submittedName>
</protein>
<dbReference type="VEuPathDB" id="ToxoDB:EMWEY_00017640"/>
<dbReference type="GeneID" id="25335750"/>
<keyword evidence="1" id="KW-0472">Membrane</keyword>
<gene>
    <name evidence="2" type="ORF">EMWEY_00017640</name>
</gene>
<keyword evidence="1" id="KW-1133">Transmembrane helix</keyword>
<keyword evidence="3" id="KW-1185">Reference proteome</keyword>
<dbReference type="EMBL" id="HG719812">
    <property type="protein sequence ID" value="CDJ58734.1"/>
    <property type="molecule type" value="Genomic_DNA"/>
</dbReference>
<accession>U6M8E4</accession>
<name>U6M8E4_EIMMA</name>
<dbReference type="RefSeq" id="XP_013335382.1">
    <property type="nucleotide sequence ID" value="XM_013479928.1"/>
</dbReference>
<keyword evidence="1" id="KW-0812">Transmembrane</keyword>
<dbReference type="Proteomes" id="UP000030763">
    <property type="component" value="Unassembled WGS sequence"/>
</dbReference>
<dbReference type="AlphaFoldDB" id="U6M8E4"/>